<keyword evidence="5 7" id="KW-1133">Transmembrane helix</keyword>
<evidence type="ECO:0000256" key="1">
    <source>
        <dbReference type="ARBA" id="ARBA00004141"/>
    </source>
</evidence>
<keyword evidence="3 7" id="KW-0812">Transmembrane</keyword>
<accession>A0A1X7TV30</accession>
<feature type="transmembrane region" description="Helical" evidence="7">
    <location>
        <begin position="382"/>
        <end position="407"/>
    </location>
</feature>
<dbReference type="Pfam" id="PF02990">
    <property type="entry name" value="EMP70"/>
    <property type="match status" value="1"/>
</dbReference>
<reference evidence="8" key="2">
    <citation type="submission" date="2017-05" db="UniProtKB">
        <authorList>
            <consortium name="EnsemblMetazoa"/>
        </authorList>
    </citation>
    <scope>IDENTIFICATION</scope>
</reference>
<keyword evidence="4 7" id="KW-0732">Signal</keyword>
<organism evidence="8">
    <name type="scientific">Amphimedon queenslandica</name>
    <name type="common">Sponge</name>
    <dbReference type="NCBI Taxonomy" id="400682"/>
    <lineage>
        <taxon>Eukaryota</taxon>
        <taxon>Metazoa</taxon>
        <taxon>Porifera</taxon>
        <taxon>Demospongiae</taxon>
        <taxon>Heteroscleromorpha</taxon>
        <taxon>Haplosclerida</taxon>
        <taxon>Niphatidae</taxon>
        <taxon>Amphimedon</taxon>
    </lineage>
</organism>
<proteinExistence type="inferred from homology"/>
<dbReference type="GO" id="GO:0016020">
    <property type="term" value="C:membrane"/>
    <property type="evidence" value="ECO:0007669"/>
    <property type="project" value="UniProtKB-SubCell"/>
</dbReference>
<feature type="transmembrane region" description="Helical" evidence="7">
    <location>
        <begin position="538"/>
        <end position="566"/>
    </location>
</feature>
<evidence type="ECO:0000313" key="8">
    <source>
        <dbReference type="EnsemblMetazoa" id="Aqu2.1.19142_001"/>
    </source>
</evidence>
<dbReference type="PANTHER" id="PTHR10766">
    <property type="entry name" value="TRANSMEMBRANE 9 SUPERFAMILY PROTEIN"/>
    <property type="match status" value="1"/>
</dbReference>
<protein>
    <recommendedName>
        <fullName evidence="7">Transmembrane 9 superfamily member</fullName>
    </recommendedName>
</protein>
<dbReference type="EnsemblMetazoa" id="Aqu2.1.19142_001">
    <property type="protein sequence ID" value="Aqu2.1.19142_001"/>
    <property type="gene ID" value="Aqu2.1.19142"/>
</dbReference>
<dbReference type="EnsemblMetazoa" id="XM_003389680.3">
    <property type="protein sequence ID" value="XP_003389728.1"/>
    <property type="gene ID" value="LOC100641730"/>
</dbReference>
<evidence type="ECO:0000256" key="7">
    <source>
        <dbReference type="RuleBase" id="RU363079"/>
    </source>
</evidence>
<dbReference type="InParanoid" id="A0A1X7TV30"/>
<name>A0A1X7TV30_AMPQE</name>
<feature type="transmembrane region" description="Helical" evidence="7">
    <location>
        <begin position="578"/>
        <end position="597"/>
    </location>
</feature>
<comment type="subcellular location">
    <subcellularLocation>
        <location evidence="1">Membrane</location>
        <topology evidence="1">Multi-pass membrane protein</topology>
    </subcellularLocation>
</comment>
<keyword evidence="6 7" id="KW-0472">Membrane</keyword>
<feature type="chain" id="PRO_5010755983" description="Transmembrane 9 superfamily member" evidence="7">
    <location>
        <begin position="20"/>
        <end position="647"/>
    </location>
</feature>
<evidence type="ECO:0000313" key="9">
    <source>
        <dbReference type="Proteomes" id="UP000007879"/>
    </source>
</evidence>
<dbReference type="GO" id="GO:0005737">
    <property type="term" value="C:cytoplasm"/>
    <property type="evidence" value="ECO:0007669"/>
    <property type="project" value="UniProtKB-ARBA"/>
</dbReference>
<dbReference type="AlphaFoldDB" id="A0A1X7TV30"/>
<evidence type="ECO:0000256" key="4">
    <source>
        <dbReference type="ARBA" id="ARBA00022729"/>
    </source>
</evidence>
<feature type="signal peptide" evidence="7">
    <location>
        <begin position="1"/>
        <end position="19"/>
    </location>
</feature>
<gene>
    <name evidence="8" type="primary">100641730</name>
</gene>
<dbReference type="GO" id="GO:0072657">
    <property type="term" value="P:protein localization to membrane"/>
    <property type="evidence" value="ECO:0007669"/>
    <property type="project" value="TreeGrafter"/>
</dbReference>
<keyword evidence="9" id="KW-1185">Reference proteome</keyword>
<dbReference type="PANTHER" id="PTHR10766:SF111">
    <property type="entry name" value="TRANSMEMBRANE 9 SUPERFAMILY MEMBER 2"/>
    <property type="match status" value="1"/>
</dbReference>
<reference evidence="9" key="1">
    <citation type="journal article" date="2010" name="Nature">
        <title>The Amphimedon queenslandica genome and the evolution of animal complexity.</title>
        <authorList>
            <person name="Srivastava M."/>
            <person name="Simakov O."/>
            <person name="Chapman J."/>
            <person name="Fahey B."/>
            <person name="Gauthier M.E."/>
            <person name="Mitros T."/>
            <person name="Richards G.S."/>
            <person name="Conaco C."/>
            <person name="Dacre M."/>
            <person name="Hellsten U."/>
            <person name="Larroux C."/>
            <person name="Putnam N.H."/>
            <person name="Stanke M."/>
            <person name="Adamska M."/>
            <person name="Darling A."/>
            <person name="Degnan S.M."/>
            <person name="Oakley T.H."/>
            <person name="Plachetzki D.C."/>
            <person name="Zhai Y."/>
            <person name="Adamski M."/>
            <person name="Calcino A."/>
            <person name="Cummins S.F."/>
            <person name="Goodstein D.M."/>
            <person name="Harris C."/>
            <person name="Jackson D.J."/>
            <person name="Leys S.P."/>
            <person name="Shu S."/>
            <person name="Woodcroft B.J."/>
            <person name="Vervoort M."/>
            <person name="Kosik K.S."/>
            <person name="Manning G."/>
            <person name="Degnan B.M."/>
            <person name="Rokhsar D.S."/>
        </authorList>
    </citation>
    <scope>NUCLEOTIDE SEQUENCE [LARGE SCALE GENOMIC DNA]</scope>
</reference>
<feature type="transmembrane region" description="Helical" evidence="7">
    <location>
        <begin position="455"/>
        <end position="478"/>
    </location>
</feature>
<feature type="transmembrane region" description="Helical" evidence="7">
    <location>
        <begin position="419"/>
        <end position="443"/>
    </location>
</feature>
<evidence type="ECO:0000256" key="3">
    <source>
        <dbReference type="ARBA" id="ARBA00022692"/>
    </source>
</evidence>
<dbReference type="OrthoDB" id="1666796at2759"/>
<evidence type="ECO:0000256" key="5">
    <source>
        <dbReference type="ARBA" id="ARBA00022989"/>
    </source>
</evidence>
<dbReference type="OMA" id="KVYYMFG"/>
<feature type="transmembrane region" description="Helical" evidence="7">
    <location>
        <begin position="352"/>
        <end position="376"/>
    </location>
</feature>
<evidence type="ECO:0000256" key="6">
    <source>
        <dbReference type="ARBA" id="ARBA00023136"/>
    </source>
</evidence>
<dbReference type="Proteomes" id="UP000007879">
    <property type="component" value="Unassembled WGS sequence"/>
</dbReference>
<sequence length="647" mass="73909">MSSSMIRFLLLLPLLSASGFYLPGLAPTNFCPEDALKEEPPPSCQAQVFVHVNRLYSVENIVPYEHNSFDFCDVPTEWADKDPPENLGQVVFGERLRASPYKIMYRRNVTNQNLCKKTYSLKTKKDRKIVHFLRERIIEGYMHSWVIDNMPVTWCYHMATTDKQYCTTRFPVGCHVSKDGTRQDACYISPQLKAPGSTYIFNHVQFLIWYHSGTNNDGHIVKTSVALASCESPPCTAASKPVKLKKKGDINIQYSYSVVFMQNNAIRWASRWDYVLDNVTTSSVQWFSLINSVLITIFLSAMVGMILIRSLYRDLARYNKSDNMEDMQEDFGWKLVHGDVFRPPTHPMILSVFLGVGSQFMCMAIITLVFACLGFLSPPNRGAFMTAVLILFVFFGAVAGYVSARLYKFMGGLRWKTNVLMSALLVPGVVFAIFFVLNLFLWGAKSSAAIPFTTLLALLCLWFGISLPLTFIGSFLGFRRVPASPPVKTNQIPREIPIQNWLSHPLPSSLMGGILPFGCIFIQLFYIINSLWTGQMYYMFGFVSLAYLILLVVCAETSILLCYFHLCTEDYRWWWRSFFSTGTTSFYFLLFSVHYFFKAQITGSLSMLLFFGYTSIIVFLFFIFTGTIGFTACFWFVWKIYTIVKID</sequence>
<feature type="transmembrane region" description="Helical" evidence="7">
    <location>
        <begin position="286"/>
        <end position="308"/>
    </location>
</feature>
<feature type="transmembrane region" description="Helical" evidence="7">
    <location>
        <begin position="609"/>
        <end position="638"/>
    </location>
</feature>
<dbReference type="KEGG" id="aqu:100641730"/>
<feature type="transmembrane region" description="Helical" evidence="7">
    <location>
        <begin position="510"/>
        <end position="532"/>
    </location>
</feature>
<dbReference type="eggNOG" id="KOG1278">
    <property type="taxonomic scope" value="Eukaryota"/>
</dbReference>
<dbReference type="InterPro" id="IPR004240">
    <property type="entry name" value="EMP70"/>
</dbReference>
<comment type="similarity">
    <text evidence="2 7">Belongs to the nonaspanin (TM9SF) (TC 9.A.2) family.</text>
</comment>
<evidence type="ECO:0000256" key="2">
    <source>
        <dbReference type="ARBA" id="ARBA00005227"/>
    </source>
</evidence>